<evidence type="ECO:0000256" key="2">
    <source>
        <dbReference type="RuleBase" id="RU003616"/>
    </source>
</evidence>
<dbReference type="RefSeq" id="WP_025435916.1">
    <property type="nucleotide sequence ID" value="NZ_CP007452.1"/>
</dbReference>
<gene>
    <name evidence="4" type="ORF">EAL2_c16490</name>
</gene>
<dbReference type="EMBL" id="CP007452">
    <property type="protein sequence ID" value="AHM56944.1"/>
    <property type="molecule type" value="Genomic_DNA"/>
</dbReference>
<dbReference type="CDD" id="cd06471">
    <property type="entry name" value="ACD_LpsHSP_like"/>
    <property type="match status" value="1"/>
</dbReference>
<comment type="similarity">
    <text evidence="1 2">Belongs to the small heat shock protein (HSP20) family.</text>
</comment>
<dbReference type="PANTHER" id="PTHR11527">
    <property type="entry name" value="HEAT-SHOCK PROTEIN 20 FAMILY MEMBER"/>
    <property type="match status" value="1"/>
</dbReference>
<evidence type="ECO:0000313" key="4">
    <source>
        <dbReference type="EMBL" id="AHM56944.1"/>
    </source>
</evidence>
<organism evidence="4 5">
    <name type="scientific">Peptoclostridium acidaminophilum DSM 3953</name>
    <dbReference type="NCBI Taxonomy" id="1286171"/>
    <lineage>
        <taxon>Bacteria</taxon>
        <taxon>Bacillati</taxon>
        <taxon>Bacillota</taxon>
        <taxon>Clostridia</taxon>
        <taxon>Peptostreptococcales</taxon>
        <taxon>Peptoclostridiaceae</taxon>
        <taxon>Peptoclostridium</taxon>
    </lineage>
</organism>
<evidence type="ECO:0000259" key="3">
    <source>
        <dbReference type="PROSITE" id="PS01031"/>
    </source>
</evidence>
<dbReference type="PROSITE" id="PS01031">
    <property type="entry name" value="SHSP"/>
    <property type="match status" value="1"/>
</dbReference>
<keyword evidence="5" id="KW-1185">Reference proteome</keyword>
<dbReference type="STRING" id="1286171.EAL2_c16490"/>
<protein>
    <recommendedName>
        <fullName evidence="3">SHSP domain-containing protein</fullName>
    </recommendedName>
</protein>
<feature type="domain" description="SHSP" evidence="3">
    <location>
        <begin position="33"/>
        <end position="144"/>
    </location>
</feature>
<evidence type="ECO:0000313" key="5">
    <source>
        <dbReference type="Proteomes" id="UP000019591"/>
    </source>
</evidence>
<dbReference type="HOGENOM" id="CLU_046737_8_3_9"/>
<dbReference type="InterPro" id="IPR031107">
    <property type="entry name" value="Small_HSP"/>
</dbReference>
<dbReference type="KEGG" id="eac:EAL2_c16490"/>
<dbReference type="SUPFAM" id="SSF49764">
    <property type="entry name" value="HSP20-like chaperones"/>
    <property type="match status" value="1"/>
</dbReference>
<dbReference type="AlphaFoldDB" id="W8T5B2"/>
<accession>W8T5B2</accession>
<dbReference type="Proteomes" id="UP000019591">
    <property type="component" value="Chromosome"/>
</dbReference>
<sequence>MNWLTPLDKRRDSLRKYIDEMLGDDFLKLPAKDFFPETRMRTDIRETDKEYVLEAELPGFQKEEIKINVKDNYLIISAEKKEEIEEKTEDYIRKERSYGSLKRSFYLENIKEGDIKAKFDNGILTVVLPKSEEIKKEEKIIDIE</sequence>
<proteinExistence type="inferred from homology"/>
<evidence type="ECO:0000256" key="1">
    <source>
        <dbReference type="PROSITE-ProRule" id="PRU00285"/>
    </source>
</evidence>
<dbReference type="Pfam" id="PF00011">
    <property type="entry name" value="HSP20"/>
    <property type="match status" value="1"/>
</dbReference>
<dbReference type="InterPro" id="IPR002068">
    <property type="entry name" value="A-crystallin/Hsp20_dom"/>
</dbReference>
<reference evidence="4 5" key="1">
    <citation type="journal article" date="2014" name="Genome Announc.">
        <title>Complete Genome Sequence of Amino Acid-Utilizing Eubacterium acidaminophilum al-2 (DSM 3953).</title>
        <authorList>
            <person name="Poehlein A."/>
            <person name="Andreesen J.R."/>
            <person name="Daniel R."/>
        </authorList>
    </citation>
    <scope>NUCLEOTIDE SEQUENCE [LARGE SCALE GENOMIC DNA]</scope>
    <source>
        <strain evidence="4 5">DSM 3953</strain>
    </source>
</reference>
<dbReference type="eggNOG" id="COG0071">
    <property type="taxonomic scope" value="Bacteria"/>
</dbReference>
<name>W8T5B2_PEPAC</name>
<dbReference type="Gene3D" id="2.60.40.790">
    <property type="match status" value="1"/>
</dbReference>
<dbReference type="InterPro" id="IPR008978">
    <property type="entry name" value="HSP20-like_chaperone"/>
</dbReference>
<dbReference type="PATRIC" id="fig|1286171.3.peg.1600"/>